<dbReference type="Proteomes" id="UP001589870">
    <property type="component" value="Unassembled WGS sequence"/>
</dbReference>
<evidence type="ECO:0000313" key="2">
    <source>
        <dbReference type="Proteomes" id="UP001589870"/>
    </source>
</evidence>
<comment type="caution">
    <text evidence="1">The sequence shown here is derived from an EMBL/GenBank/DDBJ whole genome shotgun (WGS) entry which is preliminary data.</text>
</comment>
<organism evidence="1 2">
    <name type="scientific">Sphaerimonospora cavernae</name>
    <dbReference type="NCBI Taxonomy" id="1740611"/>
    <lineage>
        <taxon>Bacteria</taxon>
        <taxon>Bacillati</taxon>
        <taxon>Actinomycetota</taxon>
        <taxon>Actinomycetes</taxon>
        <taxon>Streptosporangiales</taxon>
        <taxon>Streptosporangiaceae</taxon>
        <taxon>Sphaerimonospora</taxon>
    </lineage>
</organism>
<keyword evidence="2" id="KW-1185">Reference proteome</keyword>
<gene>
    <name evidence="1" type="ORF">ACFHYQ_18610</name>
</gene>
<name>A0ABV6U779_9ACTN</name>
<dbReference type="EMBL" id="JBHMQT010000039">
    <property type="protein sequence ID" value="MFC0864309.1"/>
    <property type="molecule type" value="Genomic_DNA"/>
</dbReference>
<proteinExistence type="predicted"/>
<dbReference type="RefSeq" id="WP_394302432.1">
    <property type="nucleotide sequence ID" value="NZ_JBHMQT010000039.1"/>
</dbReference>
<sequence>MTTDLADLLGDQESTALEFEQSFSSRDKIGQEVCRERTSAC</sequence>
<accession>A0ABV6U779</accession>
<reference evidence="1 2" key="1">
    <citation type="submission" date="2024-09" db="EMBL/GenBank/DDBJ databases">
        <authorList>
            <person name="Sun Q."/>
            <person name="Mori K."/>
        </authorList>
    </citation>
    <scope>NUCLEOTIDE SEQUENCE [LARGE SCALE GENOMIC DNA]</scope>
    <source>
        <strain evidence="1 2">TBRC 1851</strain>
    </source>
</reference>
<evidence type="ECO:0000313" key="1">
    <source>
        <dbReference type="EMBL" id="MFC0864309.1"/>
    </source>
</evidence>
<protein>
    <submittedName>
        <fullName evidence="1">Uncharacterized protein</fullName>
    </submittedName>
</protein>